<feature type="transmembrane region" description="Helical" evidence="1">
    <location>
        <begin position="840"/>
        <end position="859"/>
    </location>
</feature>
<protein>
    <submittedName>
        <fullName evidence="2">Efflux RND transporter permease subunit</fullName>
    </submittedName>
</protein>
<dbReference type="RefSeq" id="WP_160645172.1">
    <property type="nucleotide sequence ID" value="NZ_SIJB01000013.1"/>
</dbReference>
<dbReference type="Pfam" id="PF00873">
    <property type="entry name" value="ACR_tran"/>
    <property type="match status" value="1"/>
</dbReference>
<dbReference type="Gene3D" id="1.20.1640.10">
    <property type="entry name" value="Multidrug efflux transporter AcrB transmembrane domain"/>
    <property type="match status" value="2"/>
</dbReference>
<dbReference type="SUPFAM" id="SSF82714">
    <property type="entry name" value="Multidrug efflux transporter AcrB TolC docking domain, DN and DC subdomains"/>
    <property type="match status" value="2"/>
</dbReference>
<keyword evidence="1" id="KW-0472">Membrane</keyword>
<dbReference type="InterPro" id="IPR001036">
    <property type="entry name" value="Acrflvin-R"/>
</dbReference>
<evidence type="ECO:0000313" key="2">
    <source>
        <dbReference type="EMBL" id="NBI28381.1"/>
    </source>
</evidence>
<keyword evidence="1" id="KW-1133">Transmembrane helix</keyword>
<dbReference type="PANTHER" id="PTHR32063:SF0">
    <property type="entry name" value="SWARMING MOTILITY PROTEIN SWRC"/>
    <property type="match status" value="1"/>
</dbReference>
<feature type="transmembrane region" description="Helical" evidence="1">
    <location>
        <begin position="519"/>
        <end position="541"/>
    </location>
</feature>
<dbReference type="Gene3D" id="3.30.70.1430">
    <property type="entry name" value="Multidrug efflux transporter AcrB pore domain"/>
    <property type="match status" value="2"/>
</dbReference>
<keyword evidence="1" id="KW-0812">Transmembrane</keyword>
<comment type="caution">
    <text evidence="2">The sequence shown here is derived from an EMBL/GenBank/DDBJ whole genome shotgun (WGS) entry which is preliminary data.</text>
</comment>
<reference evidence="2 3" key="1">
    <citation type="submission" date="2019-01" db="EMBL/GenBank/DDBJ databases">
        <title>Chengkuizengella sp. nov., isolated from deep-sea sediment of East Pacific Ocean.</title>
        <authorList>
            <person name="Yang J."/>
            <person name="Lai Q."/>
            <person name="Shao Z."/>
        </authorList>
    </citation>
    <scope>NUCLEOTIDE SEQUENCE [LARGE SCALE GENOMIC DNA]</scope>
    <source>
        <strain evidence="2 3">YPA3-1-1</strain>
    </source>
</reference>
<feature type="transmembrane region" description="Helical" evidence="1">
    <location>
        <begin position="938"/>
        <end position="957"/>
    </location>
</feature>
<dbReference type="SUPFAM" id="SSF82693">
    <property type="entry name" value="Multidrug efflux transporter AcrB pore domain, PN1, PN2, PC1 and PC2 subdomains"/>
    <property type="match status" value="2"/>
</dbReference>
<dbReference type="GO" id="GO:0005886">
    <property type="term" value="C:plasma membrane"/>
    <property type="evidence" value="ECO:0007669"/>
    <property type="project" value="TreeGrafter"/>
</dbReference>
<feature type="transmembrane region" description="Helical" evidence="1">
    <location>
        <begin position="969"/>
        <end position="995"/>
    </location>
</feature>
<feature type="transmembrane region" description="Helical" evidence="1">
    <location>
        <begin position="354"/>
        <end position="371"/>
    </location>
</feature>
<dbReference type="AlphaFoldDB" id="A0A6N9PXY7"/>
<feature type="transmembrane region" description="Helical" evidence="1">
    <location>
        <begin position="12"/>
        <end position="29"/>
    </location>
</feature>
<organism evidence="2 3">
    <name type="scientific">Chengkuizengella marina</name>
    <dbReference type="NCBI Taxonomy" id="2507566"/>
    <lineage>
        <taxon>Bacteria</taxon>
        <taxon>Bacillati</taxon>
        <taxon>Bacillota</taxon>
        <taxon>Bacilli</taxon>
        <taxon>Bacillales</taxon>
        <taxon>Paenibacillaceae</taxon>
        <taxon>Chengkuizengella</taxon>
    </lineage>
</organism>
<dbReference type="SUPFAM" id="SSF82866">
    <property type="entry name" value="Multidrug efflux transporter AcrB transmembrane domain"/>
    <property type="match status" value="2"/>
</dbReference>
<evidence type="ECO:0000256" key="1">
    <source>
        <dbReference type="SAM" id="Phobius"/>
    </source>
</evidence>
<feature type="transmembrane region" description="Helical" evidence="1">
    <location>
        <begin position="458"/>
        <end position="485"/>
    </location>
</feature>
<dbReference type="Proteomes" id="UP000448943">
    <property type="component" value="Unassembled WGS sequence"/>
</dbReference>
<dbReference type="PRINTS" id="PR00702">
    <property type="entry name" value="ACRIFLAVINRP"/>
</dbReference>
<dbReference type="InterPro" id="IPR027463">
    <property type="entry name" value="AcrB_DN_DC_subdom"/>
</dbReference>
<proteinExistence type="predicted"/>
<evidence type="ECO:0000313" key="3">
    <source>
        <dbReference type="Proteomes" id="UP000448943"/>
    </source>
</evidence>
<dbReference type="EMBL" id="SIJB01000013">
    <property type="protein sequence ID" value="NBI28381.1"/>
    <property type="molecule type" value="Genomic_DNA"/>
</dbReference>
<accession>A0A6N9PXY7</accession>
<dbReference type="Gene3D" id="3.30.2090.10">
    <property type="entry name" value="Multidrug efflux transporter AcrB TolC docking domain, DN and DC subdomains"/>
    <property type="match status" value="2"/>
</dbReference>
<dbReference type="Gene3D" id="3.30.70.1440">
    <property type="entry name" value="Multidrug efflux transporter AcrB pore domain"/>
    <property type="match status" value="1"/>
</dbReference>
<feature type="transmembrane region" description="Helical" evidence="1">
    <location>
        <begin position="866"/>
        <end position="886"/>
    </location>
</feature>
<feature type="transmembrane region" description="Helical" evidence="1">
    <location>
        <begin position="892"/>
        <end position="917"/>
    </location>
</feature>
<dbReference type="PANTHER" id="PTHR32063">
    <property type="match status" value="1"/>
</dbReference>
<keyword evidence="3" id="KW-1185">Reference proteome</keyword>
<sequence length="1023" mass="110816">MHLIKTAVQRPVSVIMLVICVLIIGTISLRNIPIDLFPEVEVNVVTVQASYQGVSPQEMEKLVTRPLEEQIASLNGVESINSQSSAGFSFILVEFATSIDLDQAVTDLQEKINKAALPDDVETPNVLKFDINSQPIIYLGLTGKDTTTLESIADDLSANFEKLEGVAAVEITGGTEREIQITLDPILLEQYNLTATDVVNSIRNKNSAATVGEVLQGDTEVQVRVDGEYDTLDEIRNTAIPLQNGTTISVEDVGVLEDTISDTQSQSIINSEPAVILSVSKQSGTNTIEISDLVLAEVESIQNELREGVELEVVFDTSTFIRDSISGVVVSLLAGGFFAILVLLFFLRSIRATAVIALSIPFAIISTFILVDRFDQTLNIITLSGLALGIGMMVDSSIVILENIVKYRQKGMDSKEAAIKGGSELISAVIASTTTTVVVFVPMIIIDAGILTQIFLPLAMVVAFALLAALLVALTLVPMLASGFLKTNAHEKLAKEAKWMQFINGIYNKLLRWSLRRRWVVILSTFLIIVVSLFSIALLNITTFPSSGQNQIQLSAGFDDGVEFSVVQDYADQIDKVLSKYEDNIDIQYTEISSTNITTIILLIDESEREINNTDISKAIQDDLNSSIVGIEVKAVQQMSTVGGSDSDINVSISGPEQDVLETLTEQVDLLLSGISSIENIEVPGLSGQPQLTVTVNDDLAGQYNLSQGQIMSQLNETFKGTTATKFRENGDEFDVIVQLPESERETIESLNAFLLTTPTGGHVPLISVATIEQTLGPVSIQRVDQKQEYSVTADMVDGADVREVTAQVDQVLSQIPVPKGYDVTTGGVQADFNESAVDLLLILALAVFLVYTVMAVQFESFSYPFIVMFSLPTTIVGVIFGLLVTGTELSFPALIGLIVLAGIVVNNAIVLIDYVNQLKRSGKERNEAIIEAGNSRLRPILMTSFTTALGMLPIALGIGEGSETQQPIGVVVIFGLLVSMTFTLLLIPVMYTIVDDVSRKFTGIFRRKNKSTEPKDQSVVSS</sequence>
<dbReference type="OrthoDB" id="9757876at2"/>
<feature type="transmembrane region" description="Helical" evidence="1">
    <location>
        <begin position="325"/>
        <end position="347"/>
    </location>
</feature>
<gene>
    <name evidence="2" type="ORF">ERL59_05370</name>
</gene>
<feature type="transmembrane region" description="Helical" evidence="1">
    <location>
        <begin position="383"/>
        <end position="405"/>
    </location>
</feature>
<dbReference type="Gene3D" id="3.30.70.1320">
    <property type="entry name" value="Multidrug efflux transporter AcrB pore domain like"/>
    <property type="match status" value="1"/>
</dbReference>
<dbReference type="GO" id="GO:0042910">
    <property type="term" value="F:xenobiotic transmembrane transporter activity"/>
    <property type="evidence" value="ECO:0007669"/>
    <property type="project" value="TreeGrafter"/>
</dbReference>
<feature type="transmembrane region" description="Helical" evidence="1">
    <location>
        <begin position="425"/>
        <end position="446"/>
    </location>
</feature>
<name>A0A6N9PXY7_9BACL</name>